<dbReference type="InterPro" id="IPR022657">
    <property type="entry name" value="De-COase2_CS"/>
</dbReference>
<dbReference type="Proteomes" id="UP000510844">
    <property type="component" value="Chromosome"/>
</dbReference>
<evidence type="ECO:0000259" key="4">
    <source>
        <dbReference type="Pfam" id="PF02784"/>
    </source>
</evidence>
<evidence type="ECO:0000256" key="2">
    <source>
        <dbReference type="ARBA" id="ARBA00022898"/>
    </source>
</evidence>
<dbReference type="RefSeq" id="WP_181568846.1">
    <property type="nucleotide sequence ID" value="NZ_CP059322.2"/>
</dbReference>
<organism evidence="5 6">
    <name type="scientific">Micromonospora robiginosa</name>
    <dbReference type="NCBI Taxonomy" id="2749844"/>
    <lineage>
        <taxon>Bacteria</taxon>
        <taxon>Bacillati</taxon>
        <taxon>Actinomycetota</taxon>
        <taxon>Actinomycetes</taxon>
        <taxon>Micromonosporales</taxon>
        <taxon>Micromonosporaceae</taxon>
        <taxon>Micromonospora</taxon>
    </lineage>
</organism>
<evidence type="ECO:0000256" key="3">
    <source>
        <dbReference type="PIRSR" id="PIRSR600183-50"/>
    </source>
</evidence>
<accession>A0A7L6B404</accession>
<feature type="active site" description="Proton donor" evidence="3">
    <location>
        <position position="335"/>
    </location>
</feature>
<evidence type="ECO:0000313" key="5">
    <source>
        <dbReference type="EMBL" id="QLQ36330.1"/>
    </source>
</evidence>
<dbReference type="GO" id="GO:0008784">
    <property type="term" value="F:alanine racemase activity"/>
    <property type="evidence" value="ECO:0007669"/>
    <property type="project" value="UniProtKB-EC"/>
</dbReference>
<dbReference type="InterPro" id="IPR000183">
    <property type="entry name" value="Orn/DAP/Arg_de-COase"/>
</dbReference>
<dbReference type="Gene3D" id="3.20.20.10">
    <property type="entry name" value="Alanine racemase"/>
    <property type="match status" value="1"/>
</dbReference>
<dbReference type="GO" id="GO:0006596">
    <property type="term" value="P:polyamine biosynthetic process"/>
    <property type="evidence" value="ECO:0007669"/>
    <property type="project" value="InterPro"/>
</dbReference>
<reference evidence="5 6" key="2">
    <citation type="journal article" date="2021" name="Mar. Drugs">
        <title>A New Micromonospora Strain with Antibiotic Activity Isolated from the Microbiome of a Mid-Atlantic Deep-Sea Sponge.</title>
        <authorList>
            <person name="Back C.R."/>
            <person name="Stennett H.L."/>
            <person name="Williams S.E."/>
            <person name="Wang L."/>
            <person name="Ojeda Gomez J."/>
            <person name="Abdulle O.M."/>
            <person name="Duffy T."/>
            <person name="Neal C."/>
            <person name="Mantell J."/>
            <person name="Jepson M.A."/>
            <person name="Hendry K.R."/>
            <person name="Powell D."/>
            <person name="Stach J.E.M."/>
            <person name="Essex-Lopresti A.E."/>
            <person name="Willis C.L."/>
            <person name="Curnow P."/>
            <person name="Race P.R."/>
        </authorList>
    </citation>
    <scope>NUCLEOTIDE SEQUENCE [LARGE SCALE GENOMIC DNA]</scope>
    <source>
        <strain evidence="5 6">28ISP2-46</strain>
    </source>
</reference>
<dbReference type="GO" id="GO:0009089">
    <property type="term" value="P:lysine biosynthetic process via diaminopimelate"/>
    <property type="evidence" value="ECO:0007669"/>
    <property type="project" value="TreeGrafter"/>
</dbReference>
<dbReference type="SUPFAM" id="SSF50621">
    <property type="entry name" value="Alanine racemase C-terminal domain-like"/>
    <property type="match status" value="1"/>
</dbReference>
<dbReference type="PRINTS" id="PR01179">
    <property type="entry name" value="ODADCRBXLASE"/>
</dbReference>
<dbReference type="Pfam" id="PF02784">
    <property type="entry name" value="Orn_Arg_deC_N"/>
    <property type="match status" value="1"/>
</dbReference>
<dbReference type="Gene3D" id="2.40.37.10">
    <property type="entry name" value="Lyase, Ornithine Decarboxylase, Chain A, domain 1"/>
    <property type="match status" value="1"/>
</dbReference>
<proteinExistence type="predicted"/>
<sequence>MADLPFDTPAYRYDLAGVRANHATLRAALPGPSRLYYSLKANPHPAVVAALHDAGCDAEICSPGELAAALRAGVPGDRMLYTGPGKRDAEVAGAVRAGVRWFSVDSPVGLDQADRIAAAHGVELRCLLRVNDRVPNPGQGLTMTGVASQFGADVDWIEREPERFASRPSAPVRGFHLYTGSNVDSVDALVAQFTTAAGTARRLRDRLGVELDVLDLGGGFGAPFARPGANADLSGLAERVGEALDGLFPAWRDGAPTVAFESGRFLTATAGTLLTRVLDVKWSQGTPVVVLESGINHLGGMSGLRRLPPLVPALHPADGRDGEPLGGAIVAGPLCTPLDTWARAATLPDVRPGDVLAVPNVGAYGLSASLLAFLGHPAPVEVVCDGDRVVETSRLTLTRLPADPPAADDDEPRDER</sequence>
<dbReference type="SUPFAM" id="SSF51419">
    <property type="entry name" value="PLP-binding barrel"/>
    <property type="match status" value="1"/>
</dbReference>
<evidence type="ECO:0000313" key="6">
    <source>
        <dbReference type="Proteomes" id="UP000510844"/>
    </source>
</evidence>
<keyword evidence="2 3" id="KW-0663">Pyridoxal phosphate</keyword>
<name>A0A7L6B404_9ACTN</name>
<protein>
    <submittedName>
        <fullName evidence="5">Alanine racemase</fullName>
        <ecNumber evidence="5">5.1.1.1</ecNumber>
    </submittedName>
</protein>
<dbReference type="EMBL" id="CP059322">
    <property type="protein sequence ID" value="QLQ36330.1"/>
    <property type="molecule type" value="Genomic_DNA"/>
</dbReference>
<dbReference type="EC" id="5.1.1.1" evidence="5"/>
<gene>
    <name evidence="5" type="ORF">H1D33_23885</name>
</gene>
<reference evidence="6" key="1">
    <citation type="submission" date="2020-07" db="EMBL/GenBank/DDBJ databases">
        <title>A new Micromonospora strain with potent antibiotic activity isolated from the microbiome of a mid-Atlantic deep-sea sponge.</title>
        <authorList>
            <person name="Back C.R."/>
            <person name="Stennett H.L."/>
            <person name="Williams S.E."/>
            <person name="Wang L."/>
            <person name="Ojeda Gomez J."/>
            <person name="Abdulle O.M."/>
            <person name="Duffy T."/>
            <person name="Hendry K.R."/>
            <person name="Powell D."/>
            <person name="Stach J.E."/>
            <person name="Essex-Lopresti A.E."/>
            <person name="Willis C.L."/>
            <person name="Curnow P."/>
            <person name="Race P.R."/>
        </authorList>
    </citation>
    <scope>NUCLEOTIDE SEQUENCE [LARGE SCALE GENOMIC DNA]</scope>
    <source>
        <strain evidence="6">28ISP2-46</strain>
    </source>
</reference>
<feature type="domain" description="Orn/DAP/Arg decarboxylase 2 N-terminal" evidence="4">
    <location>
        <begin position="16"/>
        <end position="268"/>
    </location>
</feature>
<dbReference type="PANTHER" id="PTHR43727:SF2">
    <property type="entry name" value="GROUP IV DECARBOXYLASE"/>
    <property type="match status" value="1"/>
</dbReference>
<dbReference type="InterPro" id="IPR009006">
    <property type="entry name" value="Ala_racemase/Decarboxylase_C"/>
</dbReference>
<keyword evidence="5" id="KW-0413">Isomerase</keyword>
<dbReference type="KEGG" id="mfeu:H1D33_23885"/>
<dbReference type="PRINTS" id="PR01182">
    <property type="entry name" value="ORNDCRBXLASE"/>
</dbReference>
<dbReference type="GO" id="GO:0008836">
    <property type="term" value="F:diaminopimelate decarboxylase activity"/>
    <property type="evidence" value="ECO:0007669"/>
    <property type="project" value="TreeGrafter"/>
</dbReference>
<dbReference type="PANTHER" id="PTHR43727">
    <property type="entry name" value="DIAMINOPIMELATE DECARBOXYLASE"/>
    <property type="match status" value="1"/>
</dbReference>
<feature type="modified residue" description="N6-(pyridoxal phosphate)lysine" evidence="3">
    <location>
        <position position="40"/>
    </location>
</feature>
<dbReference type="InterPro" id="IPR029066">
    <property type="entry name" value="PLP-binding_barrel"/>
</dbReference>
<dbReference type="InterPro" id="IPR022644">
    <property type="entry name" value="De-COase2_N"/>
</dbReference>
<keyword evidence="6" id="KW-1185">Reference proteome</keyword>
<comment type="cofactor">
    <cofactor evidence="1 3">
        <name>pyridoxal 5'-phosphate</name>
        <dbReference type="ChEBI" id="CHEBI:597326"/>
    </cofactor>
</comment>
<dbReference type="AlphaFoldDB" id="A0A7L6B404"/>
<dbReference type="InterPro" id="IPR002433">
    <property type="entry name" value="Orn_de-COase"/>
</dbReference>
<evidence type="ECO:0000256" key="1">
    <source>
        <dbReference type="ARBA" id="ARBA00001933"/>
    </source>
</evidence>
<dbReference type="PROSITE" id="PS00879">
    <property type="entry name" value="ODR_DC_2_2"/>
    <property type="match status" value="1"/>
</dbReference>